<reference evidence="2 3" key="1">
    <citation type="submission" date="2019-05" db="EMBL/GenBank/DDBJ databases">
        <title>Another draft genome of Portunus trituberculatus and its Hox gene families provides insights of decapod evolution.</title>
        <authorList>
            <person name="Jeong J.-H."/>
            <person name="Song I."/>
            <person name="Kim S."/>
            <person name="Choi T."/>
            <person name="Kim D."/>
            <person name="Ryu S."/>
            <person name="Kim W."/>
        </authorList>
    </citation>
    <scope>NUCLEOTIDE SEQUENCE [LARGE SCALE GENOMIC DNA]</scope>
    <source>
        <tissue evidence="2">Muscle</tissue>
    </source>
</reference>
<evidence type="ECO:0000313" key="2">
    <source>
        <dbReference type="EMBL" id="MPC70302.1"/>
    </source>
</evidence>
<keyword evidence="3" id="KW-1185">Reference proteome</keyword>
<organism evidence="2 3">
    <name type="scientific">Portunus trituberculatus</name>
    <name type="common">Swimming crab</name>
    <name type="synonym">Neptunus trituberculatus</name>
    <dbReference type="NCBI Taxonomy" id="210409"/>
    <lineage>
        <taxon>Eukaryota</taxon>
        <taxon>Metazoa</taxon>
        <taxon>Ecdysozoa</taxon>
        <taxon>Arthropoda</taxon>
        <taxon>Crustacea</taxon>
        <taxon>Multicrustacea</taxon>
        <taxon>Malacostraca</taxon>
        <taxon>Eumalacostraca</taxon>
        <taxon>Eucarida</taxon>
        <taxon>Decapoda</taxon>
        <taxon>Pleocyemata</taxon>
        <taxon>Brachyura</taxon>
        <taxon>Eubrachyura</taxon>
        <taxon>Portunoidea</taxon>
        <taxon>Portunidae</taxon>
        <taxon>Portuninae</taxon>
        <taxon>Portunus</taxon>
    </lineage>
</organism>
<comment type="caution">
    <text evidence="2">The sequence shown here is derived from an EMBL/GenBank/DDBJ whole genome shotgun (WGS) entry which is preliminary data.</text>
</comment>
<sequence length="390" mass="40995">MGDKSECGRRADAVLKRKSLRERQAKLTLGTSITLAEMVSASQPHAILLTASVSSHPKQTVIHQPPRQRWYARRHTEEELLVVGDPLSNARLTGDNLTLGSAPGRGRGGSPEWTQQRCLPKGGRATLGNDTDNLEFYKSCSAHLIGKDHDSGKLLLVESAAGGVTRKRNHSATAAVAAAAAAGGEQQAGNDAPPRPLRLSVCHESGQKAASAAACPTGDKAAACILPRPVTRPPSILTGVSWWPTLVLLLGLVLPTALGLPAVIRIGEYQQGTELVPPLLLAVRNTSVISSYSAAALCGLFSFSTKSQHSYLAGTTTSTDHCGTHTIPALSFSPPHLRPIPPSLPTRDGAPCQPSAIEAAPQQLVAASRTTPNIYDVDARGSVTHANPEH</sequence>
<evidence type="ECO:0000313" key="3">
    <source>
        <dbReference type="Proteomes" id="UP000324222"/>
    </source>
</evidence>
<dbReference type="Proteomes" id="UP000324222">
    <property type="component" value="Unassembled WGS sequence"/>
</dbReference>
<dbReference type="OrthoDB" id="5984008at2759"/>
<accession>A0A5B7HGF4</accession>
<protein>
    <submittedName>
        <fullName evidence="2">Uncharacterized protein</fullName>
    </submittedName>
</protein>
<dbReference type="AlphaFoldDB" id="A0A5B7HGF4"/>
<proteinExistence type="predicted"/>
<evidence type="ECO:0000256" key="1">
    <source>
        <dbReference type="SAM" id="MobiDB-lite"/>
    </source>
</evidence>
<dbReference type="EMBL" id="VSRR010030900">
    <property type="protein sequence ID" value="MPC70302.1"/>
    <property type="molecule type" value="Genomic_DNA"/>
</dbReference>
<name>A0A5B7HGF4_PORTR</name>
<gene>
    <name evidence="2" type="ORF">E2C01_064546</name>
</gene>
<feature type="region of interest" description="Disordered" evidence="1">
    <location>
        <begin position="94"/>
        <end position="124"/>
    </location>
</feature>